<reference evidence="2" key="2">
    <citation type="submission" date="2023-01" db="EMBL/GenBank/DDBJ databases">
        <title>Draft genome sequence of Devosia yakushimensis strain NBRC 103855.</title>
        <authorList>
            <person name="Sun Q."/>
            <person name="Mori K."/>
        </authorList>
    </citation>
    <scope>NUCLEOTIDE SEQUENCE</scope>
    <source>
        <strain evidence="2">NBRC 103855</strain>
    </source>
</reference>
<dbReference type="Pfam" id="PF11154">
    <property type="entry name" value="DUF2934"/>
    <property type="match status" value="1"/>
</dbReference>
<evidence type="ECO:0000313" key="2">
    <source>
        <dbReference type="EMBL" id="GLQ08245.1"/>
    </source>
</evidence>
<evidence type="ECO:0000256" key="1">
    <source>
        <dbReference type="SAM" id="MobiDB-lite"/>
    </source>
</evidence>
<dbReference type="InterPro" id="IPR021327">
    <property type="entry name" value="DUF2934"/>
</dbReference>
<dbReference type="EMBL" id="BSNG01000001">
    <property type="protein sequence ID" value="GLQ08245.1"/>
    <property type="molecule type" value="Genomic_DNA"/>
</dbReference>
<proteinExistence type="predicted"/>
<sequence>MIGWDEGRIRHRAYLLWEKAGWPEGRDQEFWHLAEEELSREDEADLSKEDGEIKVPPLPAGHILQ</sequence>
<evidence type="ECO:0008006" key="4">
    <source>
        <dbReference type="Google" id="ProtNLM"/>
    </source>
</evidence>
<reference evidence="2" key="1">
    <citation type="journal article" date="2014" name="Int. J. Syst. Evol. Microbiol.">
        <title>Complete genome of a new Firmicutes species belonging to the dominant human colonic microbiota ('Ruminococcus bicirculans') reveals two chromosomes and a selective capacity to utilize plant glucans.</title>
        <authorList>
            <consortium name="NISC Comparative Sequencing Program"/>
            <person name="Wegmann U."/>
            <person name="Louis P."/>
            <person name="Goesmann A."/>
            <person name="Henrissat B."/>
            <person name="Duncan S.H."/>
            <person name="Flint H.J."/>
        </authorList>
    </citation>
    <scope>NUCLEOTIDE SEQUENCE</scope>
    <source>
        <strain evidence="2">NBRC 103855</strain>
    </source>
</reference>
<protein>
    <recommendedName>
        <fullName evidence="4">DUF2934 domain-containing protein</fullName>
    </recommendedName>
</protein>
<evidence type="ECO:0000313" key="3">
    <source>
        <dbReference type="Proteomes" id="UP001161406"/>
    </source>
</evidence>
<feature type="region of interest" description="Disordered" evidence="1">
    <location>
        <begin position="41"/>
        <end position="65"/>
    </location>
</feature>
<keyword evidence="3" id="KW-1185">Reference proteome</keyword>
<dbReference type="Proteomes" id="UP001161406">
    <property type="component" value="Unassembled WGS sequence"/>
</dbReference>
<accession>A0ABQ5UAM7</accession>
<comment type="caution">
    <text evidence="2">The sequence shown here is derived from an EMBL/GenBank/DDBJ whole genome shotgun (WGS) entry which is preliminary data.</text>
</comment>
<gene>
    <name evidence="2" type="ORF">GCM10007913_01770</name>
</gene>
<organism evidence="2 3">
    <name type="scientific">Devosia yakushimensis</name>
    <dbReference type="NCBI Taxonomy" id="470028"/>
    <lineage>
        <taxon>Bacteria</taxon>
        <taxon>Pseudomonadati</taxon>
        <taxon>Pseudomonadota</taxon>
        <taxon>Alphaproteobacteria</taxon>
        <taxon>Hyphomicrobiales</taxon>
        <taxon>Devosiaceae</taxon>
        <taxon>Devosia</taxon>
    </lineage>
</organism>
<dbReference type="RefSeq" id="WP_284387027.1">
    <property type="nucleotide sequence ID" value="NZ_BSNG01000001.1"/>
</dbReference>
<name>A0ABQ5UAM7_9HYPH</name>